<sequence length="158" mass="18235">MSSASKFISKVMKEEDFISFCKETASLLSWNCDSYDTIVHLNYASSHYSSALTQLFPNALIIDIDCAKEAVTIQEENPNIIFHHSNIEDSDSFSRMKTTKLLSYQCFVCLKDQKTSFKLVYDMLKENGSAAFCFLMHCPYFTLMSILSQHNEWKQYVK</sequence>
<evidence type="ECO:0008006" key="3">
    <source>
        <dbReference type="Google" id="ProtNLM"/>
    </source>
</evidence>
<protein>
    <recommendedName>
        <fullName evidence="3">Methyltransferase domain-containing protein</fullName>
    </recommendedName>
</protein>
<comment type="caution">
    <text evidence="1">The sequence shown here is derived from an EMBL/GenBank/DDBJ whole genome shotgun (WGS) entry which is preliminary data.</text>
</comment>
<accession>A0AAV4M9R0</accession>
<dbReference type="Proteomes" id="UP001054837">
    <property type="component" value="Unassembled WGS sequence"/>
</dbReference>
<dbReference type="AlphaFoldDB" id="A0AAV4M9R0"/>
<feature type="non-terminal residue" evidence="1">
    <location>
        <position position="158"/>
    </location>
</feature>
<dbReference type="SUPFAM" id="SSF53335">
    <property type="entry name" value="S-adenosyl-L-methionine-dependent methyltransferases"/>
    <property type="match status" value="1"/>
</dbReference>
<dbReference type="Gene3D" id="3.40.50.150">
    <property type="entry name" value="Vaccinia Virus protein VP39"/>
    <property type="match status" value="1"/>
</dbReference>
<organism evidence="1 2">
    <name type="scientific">Caerostris darwini</name>
    <dbReference type="NCBI Taxonomy" id="1538125"/>
    <lineage>
        <taxon>Eukaryota</taxon>
        <taxon>Metazoa</taxon>
        <taxon>Ecdysozoa</taxon>
        <taxon>Arthropoda</taxon>
        <taxon>Chelicerata</taxon>
        <taxon>Arachnida</taxon>
        <taxon>Araneae</taxon>
        <taxon>Araneomorphae</taxon>
        <taxon>Entelegynae</taxon>
        <taxon>Araneoidea</taxon>
        <taxon>Araneidae</taxon>
        <taxon>Caerostris</taxon>
    </lineage>
</organism>
<keyword evidence="2" id="KW-1185">Reference proteome</keyword>
<reference evidence="1 2" key="1">
    <citation type="submission" date="2021-06" db="EMBL/GenBank/DDBJ databases">
        <title>Caerostris darwini draft genome.</title>
        <authorList>
            <person name="Kono N."/>
            <person name="Arakawa K."/>
        </authorList>
    </citation>
    <scope>NUCLEOTIDE SEQUENCE [LARGE SCALE GENOMIC DNA]</scope>
</reference>
<name>A0AAV4M9R0_9ARAC</name>
<evidence type="ECO:0000313" key="2">
    <source>
        <dbReference type="Proteomes" id="UP001054837"/>
    </source>
</evidence>
<gene>
    <name evidence="1" type="ORF">CDAR_500601</name>
</gene>
<dbReference type="EMBL" id="BPLQ01000179">
    <property type="protein sequence ID" value="GIX68502.1"/>
    <property type="molecule type" value="Genomic_DNA"/>
</dbReference>
<evidence type="ECO:0000313" key="1">
    <source>
        <dbReference type="EMBL" id="GIX68502.1"/>
    </source>
</evidence>
<dbReference type="InterPro" id="IPR029063">
    <property type="entry name" value="SAM-dependent_MTases_sf"/>
</dbReference>
<proteinExistence type="predicted"/>